<feature type="compositionally biased region" description="Low complexity" evidence="1">
    <location>
        <begin position="74"/>
        <end position="123"/>
    </location>
</feature>
<name>A0ABD3FWF6_9STRA</name>
<dbReference type="EMBL" id="JBIMZQ010000008">
    <property type="protein sequence ID" value="KAL3670001.1"/>
    <property type="molecule type" value="Genomic_DNA"/>
</dbReference>
<keyword evidence="3" id="KW-0732">Signal</keyword>
<feature type="region of interest" description="Disordered" evidence="1">
    <location>
        <begin position="200"/>
        <end position="222"/>
    </location>
</feature>
<reference evidence="4 5" key="1">
    <citation type="submission" date="2024-09" db="EMBL/GenBank/DDBJ databases">
        <title>Genome sequencing and assembly of Phytophthora oleae, isolate VK10A, causative agent of rot of olive drupes.</title>
        <authorList>
            <person name="Conti Taguali S."/>
            <person name="Riolo M."/>
            <person name="La Spada F."/>
            <person name="Cacciola S.O."/>
            <person name="Dionisio G."/>
        </authorList>
    </citation>
    <scope>NUCLEOTIDE SEQUENCE [LARGE SCALE GENOMIC DNA]</scope>
    <source>
        <strain evidence="4 5">VK10A</strain>
    </source>
</reference>
<gene>
    <name evidence="4" type="ORF">V7S43_005372</name>
</gene>
<feature type="chain" id="PRO_5044806692" evidence="3">
    <location>
        <begin position="24"/>
        <end position="336"/>
    </location>
</feature>
<feature type="compositionally biased region" description="Low complexity" evidence="1">
    <location>
        <begin position="133"/>
        <end position="168"/>
    </location>
</feature>
<feature type="compositionally biased region" description="Basic and acidic residues" evidence="1">
    <location>
        <begin position="64"/>
        <end position="73"/>
    </location>
</feature>
<feature type="compositionally biased region" description="Low complexity" evidence="1">
    <location>
        <begin position="35"/>
        <end position="63"/>
    </location>
</feature>
<feature type="region of interest" description="Disordered" evidence="1">
    <location>
        <begin position="35"/>
        <end position="168"/>
    </location>
</feature>
<proteinExistence type="predicted"/>
<evidence type="ECO:0000313" key="4">
    <source>
        <dbReference type="EMBL" id="KAL3670001.1"/>
    </source>
</evidence>
<keyword evidence="5" id="KW-1185">Reference proteome</keyword>
<comment type="caution">
    <text evidence="4">The sequence shown here is derived from an EMBL/GenBank/DDBJ whole genome shotgun (WGS) entry which is preliminary data.</text>
</comment>
<organism evidence="4 5">
    <name type="scientific">Phytophthora oleae</name>
    <dbReference type="NCBI Taxonomy" id="2107226"/>
    <lineage>
        <taxon>Eukaryota</taxon>
        <taxon>Sar</taxon>
        <taxon>Stramenopiles</taxon>
        <taxon>Oomycota</taxon>
        <taxon>Peronosporomycetes</taxon>
        <taxon>Peronosporales</taxon>
        <taxon>Peronosporaceae</taxon>
        <taxon>Phytophthora</taxon>
    </lineage>
</organism>
<feature type="transmembrane region" description="Helical" evidence="2">
    <location>
        <begin position="177"/>
        <end position="196"/>
    </location>
</feature>
<evidence type="ECO:0000256" key="1">
    <source>
        <dbReference type="SAM" id="MobiDB-lite"/>
    </source>
</evidence>
<keyword evidence="2" id="KW-0812">Transmembrane</keyword>
<keyword evidence="2" id="KW-1133">Transmembrane helix</keyword>
<evidence type="ECO:0000256" key="3">
    <source>
        <dbReference type="SAM" id="SignalP"/>
    </source>
</evidence>
<dbReference type="Proteomes" id="UP001632037">
    <property type="component" value="Unassembled WGS sequence"/>
</dbReference>
<feature type="signal peptide" evidence="3">
    <location>
        <begin position="1"/>
        <end position="23"/>
    </location>
</feature>
<keyword evidence="2" id="KW-0472">Membrane</keyword>
<accession>A0ABD3FWF6</accession>
<evidence type="ECO:0000256" key="2">
    <source>
        <dbReference type="SAM" id="Phobius"/>
    </source>
</evidence>
<protein>
    <submittedName>
        <fullName evidence="4">Uncharacterized protein</fullName>
    </submittedName>
</protein>
<sequence length="336" mass="33896">MGSARRLLLVAALAFAIAADTLTDATLSTLTLSPDTDSLITTRDDSTTASTSSSTTAIGSAASDTHKVTKAPETETPATTAPQTWAPITSSESDATSASDSGEQDTTDTPSSASATVSPGSTSDRSTHDSESQTDSTKSTSPSKSTASKSSTASVDTLNSSGDGLSSGSSFSMGTTLPVVFGALACVGAIVMAVTYKKKRGSNAADSEGNRPSSDCEYTSGADFTPDNRALSIVHEDSASLAVKVSGSGPQSSADMRTSAAIADFTGTGSSVCSSPFGSTRGKVRVSSPVQSGYSSSEANMEFQDTGLRHDGGSNVVLTFEEIPTDSSHAAPQVQL</sequence>
<dbReference type="AlphaFoldDB" id="A0ABD3FWF6"/>
<evidence type="ECO:0000313" key="5">
    <source>
        <dbReference type="Proteomes" id="UP001632037"/>
    </source>
</evidence>